<proteinExistence type="predicted"/>
<evidence type="ECO:0000313" key="2">
    <source>
        <dbReference type="Proteomes" id="UP000011566"/>
    </source>
</evidence>
<reference evidence="1 2" key="1">
    <citation type="journal article" date="2014" name="PLoS Genet.">
        <title>Phylogenetically driven sequencing of extremely halophilic archaea reveals strategies for static and dynamic osmo-response.</title>
        <authorList>
            <person name="Becker E.A."/>
            <person name="Seitzer P.M."/>
            <person name="Tritt A."/>
            <person name="Larsen D."/>
            <person name="Krusor M."/>
            <person name="Yao A.I."/>
            <person name="Wu D."/>
            <person name="Madern D."/>
            <person name="Eisen J.A."/>
            <person name="Darling A.E."/>
            <person name="Facciotti M.T."/>
        </authorList>
    </citation>
    <scope>NUCLEOTIDE SEQUENCE [LARGE SCALE GENOMIC DNA]</scope>
    <source>
        <strain evidence="1 2">100A6</strain>
    </source>
</reference>
<organism evidence="1 2">
    <name type="scientific">Halococcus hamelinensis 100A6</name>
    <dbReference type="NCBI Taxonomy" id="1132509"/>
    <lineage>
        <taxon>Archaea</taxon>
        <taxon>Methanobacteriati</taxon>
        <taxon>Methanobacteriota</taxon>
        <taxon>Stenosarchaea group</taxon>
        <taxon>Halobacteria</taxon>
        <taxon>Halobacteriales</taxon>
        <taxon>Halococcaceae</taxon>
        <taxon>Halococcus</taxon>
    </lineage>
</organism>
<name>M0M526_9EURY</name>
<dbReference type="OrthoDB" id="346097at2157"/>
<keyword evidence="2" id="KW-1185">Reference proteome</keyword>
<accession>M0M526</accession>
<evidence type="ECO:0000313" key="1">
    <source>
        <dbReference type="EMBL" id="EMA40806.1"/>
    </source>
</evidence>
<dbReference type="EMBL" id="AOMB01000009">
    <property type="protein sequence ID" value="EMA40806.1"/>
    <property type="molecule type" value="Genomic_DNA"/>
</dbReference>
<gene>
    <name evidence="1" type="ORF">C447_03391</name>
</gene>
<dbReference type="AlphaFoldDB" id="M0M526"/>
<dbReference type="Proteomes" id="UP000011566">
    <property type="component" value="Unassembled WGS sequence"/>
</dbReference>
<dbReference type="PATRIC" id="fig|1132509.6.peg.796"/>
<sequence length="168" mass="18635">MLTIAYVNGPVVFERPSLRDDVEATKDLEKVIDDKDRVLTSLKYTRLLNDLAEEDGYLDKTFQGGVNPIVIDWEYDEGRDIRSAAPFGYKAALDDIVTQVLSREGKTKAALGSVDRTDFNAVVKAVNGAVGRNVLGINSDPSRYRFAKGVHGLTKNKVEEALERNEDD</sequence>
<protein>
    <submittedName>
        <fullName evidence="1">Uncharacterized protein</fullName>
    </submittedName>
</protein>
<dbReference type="eggNOG" id="ENOG502N5FS">
    <property type="taxonomic scope" value="Archaea"/>
</dbReference>
<comment type="caution">
    <text evidence="1">The sequence shown here is derived from an EMBL/GenBank/DDBJ whole genome shotgun (WGS) entry which is preliminary data.</text>
</comment>